<reference evidence="1" key="2">
    <citation type="submission" date="2020-09" db="EMBL/GenBank/DDBJ databases">
        <authorList>
            <person name="Sun Q."/>
            <person name="Kim S."/>
        </authorList>
    </citation>
    <scope>NUCLEOTIDE SEQUENCE</scope>
    <source>
        <strain evidence="1">KCTC 23732</strain>
    </source>
</reference>
<protein>
    <submittedName>
        <fullName evidence="1">Uncharacterized protein</fullName>
    </submittedName>
</protein>
<proteinExistence type="predicted"/>
<dbReference type="RefSeq" id="WP_189383605.1">
    <property type="nucleotide sequence ID" value="NZ_BAABFY010000002.1"/>
</dbReference>
<dbReference type="EMBL" id="BMYS01000001">
    <property type="protein sequence ID" value="GGW76256.1"/>
    <property type="molecule type" value="Genomic_DNA"/>
</dbReference>
<gene>
    <name evidence="1" type="ORF">GCM10011450_02350</name>
</gene>
<evidence type="ECO:0000313" key="1">
    <source>
        <dbReference type="EMBL" id="GGW76256.1"/>
    </source>
</evidence>
<dbReference type="Proteomes" id="UP000608345">
    <property type="component" value="Unassembled WGS sequence"/>
</dbReference>
<accession>A0A918JEG1</accession>
<organism evidence="1 2">
    <name type="scientific">Advenella faeciporci</name>
    <dbReference type="NCBI Taxonomy" id="797535"/>
    <lineage>
        <taxon>Bacteria</taxon>
        <taxon>Pseudomonadati</taxon>
        <taxon>Pseudomonadota</taxon>
        <taxon>Betaproteobacteria</taxon>
        <taxon>Burkholderiales</taxon>
        <taxon>Alcaligenaceae</taxon>
    </lineage>
</organism>
<name>A0A918JEG1_9BURK</name>
<dbReference type="AlphaFoldDB" id="A0A918JEG1"/>
<keyword evidence="2" id="KW-1185">Reference proteome</keyword>
<evidence type="ECO:0000313" key="2">
    <source>
        <dbReference type="Proteomes" id="UP000608345"/>
    </source>
</evidence>
<comment type="caution">
    <text evidence="1">The sequence shown here is derived from an EMBL/GenBank/DDBJ whole genome shotgun (WGS) entry which is preliminary data.</text>
</comment>
<sequence>MTNAEATLCLYKVTNEYALKVKGKMFFTLGDTEQEALAQVVRLENCQPCDIAVTGTREVEVWRRKVAQEA</sequence>
<reference evidence="1" key="1">
    <citation type="journal article" date="2014" name="Int. J. Syst. Evol. Microbiol.">
        <title>Complete genome sequence of Corynebacterium casei LMG S-19264T (=DSM 44701T), isolated from a smear-ripened cheese.</title>
        <authorList>
            <consortium name="US DOE Joint Genome Institute (JGI-PGF)"/>
            <person name="Walter F."/>
            <person name="Albersmeier A."/>
            <person name="Kalinowski J."/>
            <person name="Ruckert C."/>
        </authorList>
    </citation>
    <scope>NUCLEOTIDE SEQUENCE</scope>
    <source>
        <strain evidence="1">KCTC 23732</strain>
    </source>
</reference>